<dbReference type="SUPFAM" id="SSF52113">
    <property type="entry name" value="BRCT domain"/>
    <property type="match status" value="1"/>
</dbReference>
<dbReference type="EMBL" id="LFMI01000674">
    <property type="protein sequence ID" value="OTA06337.1"/>
    <property type="molecule type" value="Genomic_DNA"/>
</dbReference>
<dbReference type="Proteomes" id="UP000219286">
    <property type="component" value="Unassembled WGS sequence"/>
</dbReference>
<dbReference type="InterPro" id="IPR001357">
    <property type="entry name" value="BRCT_dom"/>
</dbReference>
<evidence type="ECO:0000313" key="3">
    <source>
        <dbReference type="EMBL" id="OTA06337.1"/>
    </source>
</evidence>
<feature type="domain" description="BRCT" evidence="2">
    <location>
        <begin position="171"/>
        <end position="279"/>
    </location>
</feature>
<protein>
    <recommendedName>
        <fullName evidence="2">BRCT domain-containing protein</fullName>
    </recommendedName>
</protein>
<accession>A0A2H2ZFU0</accession>
<feature type="region of interest" description="Disordered" evidence="1">
    <location>
        <begin position="122"/>
        <end position="141"/>
    </location>
</feature>
<gene>
    <name evidence="3" type="ORF">A9Z42_0070780</name>
</gene>
<evidence type="ECO:0000313" key="4">
    <source>
        <dbReference type="Proteomes" id="UP000219286"/>
    </source>
</evidence>
<dbReference type="PROSITE" id="PS50172">
    <property type="entry name" value="BRCT"/>
    <property type="match status" value="1"/>
</dbReference>
<dbReference type="SMART" id="SM00292">
    <property type="entry name" value="BRCT"/>
    <property type="match status" value="1"/>
</dbReference>
<sequence length="310" mass="33630">MSPPDGNPLSRISATRRFDPWNSSATGHQRADTQPGTEWRHSRTRKLNSQFGAGDGSGGKRLSDTWGAGAEDAGAGSDTGRGRGSGRGRAGRMFNSIVQDGSSKKSSFMDMLARPGLMRQTLESNQPKQAHARDSQDGEFIAGDANLTAEERLMQQRRLEDEDRQKQAQEKPHKLFDGVTVYVNGSTFPLVSDHRLKQLISENGGNMSLNLGRRKVTHVILGRPNGSTEGKGLGGGLAATKLEKEIRKIGGCGVKFVSVEWVLQSLQEGRRLPEARFSNVKMAAKAQNSVYGLYTKHDAAPRSMSSDPAP</sequence>
<evidence type="ECO:0000256" key="1">
    <source>
        <dbReference type="SAM" id="MobiDB-lite"/>
    </source>
</evidence>
<name>A0A2H2ZFU0_TRIPA</name>
<dbReference type="AlphaFoldDB" id="A0A2H2ZFU0"/>
<reference evidence="3 4" key="1">
    <citation type="journal article" date="2015" name="Genome Announc.">
        <title>Genome sequence and annotation of Trichoderma parareesei, the ancestor of the cellulase producer Trichoderma reesei.</title>
        <authorList>
            <person name="Yang D."/>
            <person name="Pomraning K."/>
            <person name="Kopchinskiy A."/>
            <person name="Karimi Aghcheh R."/>
            <person name="Atanasova L."/>
            <person name="Chenthamara K."/>
            <person name="Baker S.E."/>
            <person name="Zhang R."/>
            <person name="Shen Q."/>
            <person name="Freitag M."/>
            <person name="Kubicek C.P."/>
            <person name="Druzhinina I.S."/>
        </authorList>
    </citation>
    <scope>NUCLEOTIDE SEQUENCE [LARGE SCALE GENOMIC DNA]</scope>
    <source>
        <strain evidence="3 4">CBS 125925</strain>
    </source>
</reference>
<feature type="compositionally biased region" description="Polar residues" evidence="1">
    <location>
        <begin position="21"/>
        <end position="36"/>
    </location>
</feature>
<dbReference type="Gene3D" id="3.40.50.10190">
    <property type="entry name" value="BRCT domain"/>
    <property type="match status" value="1"/>
</dbReference>
<comment type="caution">
    <text evidence="3">The sequence shown here is derived from an EMBL/GenBank/DDBJ whole genome shotgun (WGS) entry which is preliminary data.</text>
</comment>
<dbReference type="OrthoDB" id="427711at2759"/>
<keyword evidence="4" id="KW-1185">Reference proteome</keyword>
<proteinExistence type="predicted"/>
<evidence type="ECO:0000259" key="2">
    <source>
        <dbReference type="PROSITE" id="PS50172"/>
    </source>
</evidence>
<feature type="compositionally biased region" description="Low complexity" evidence="1">
    <location>
        <begin position="67"/>
        <end position="76"/>
    </location>
</feature>
<feature type="region of interest" description="Disordered" evidence="1">
    <location>
        <begin position="1"/>
        <end position="106"/>
    </location>
</feature>
<dbReference type="InterPro" id="IPR036420">
    <property type="entry name" value="BRCT_dom_sf"/>
</dbReference>
<feature type="compositionally biased region" description="Polar residues" evidence="1">
    <location>
        <begin position="96"/>
        <end position="106"/>
    </location>
</feature>
<dbReference type="Pfam" id="PF16589">
    <property type="entry name" value="BRCT_2"/>
    <property type="match status" value="1"/>
</dbReference>
<organism evidence="3 4">
    <name type="scientific">Trichoderma parareesei</name>
    <name type="common">Filamentous fungus</name>
    <dbReference type="NCBI Taxonomy" id="858221"/>
    <lineage>
        <taxon>Eukaryota</taxon>
        <taxon>Fungi</taxon>
        <taxon>Dikarya</taxon>
        <taxon>Ascomycota</taxon>
        <taxon>Pezizomycotina</taxon>
        <taxon>Sordariomycetes</taxon>
        <taxon>Hypocreomycetidae</taxon>
        <taxon>Hypocreales</taxon>
        <taxon>Hypocreaceae</taxon>
        <taxon>Trichoderma</taxon>
    </lineage>
</organism>